<name>A0AAE1T3C2_9SOLA</name>
<gene>
    <name evidence="2" type="ORF">RND71_001998</name>
</gene>
<dbReference type="Pfam" id="PF13668">
    <property type="entry name" value="Ferritin_2"/>
    <property type="match status" value="1"/>
</dbReference>
<feature type="chain" id="PRO_5042170000" description="Desiccation-related protein PCC13-62" evidence="1">
    <location>
        <begin position="23"/>
        <end position="195"/>
    </location>
</feature>
<dbReference type="AlphaFoldDB" id="A0AAE1T3C2"/>
<evidence type="ECO:0008006" key="4">
    <source>
        <dbReference type="Google" id="ProtNLM"/>
    </source>
</evidence>
<evidence type="ECO:0000313" key="2">
    <source>
        <dbReference type="EMBL" id="KAK4380136.1"/>
    </source>
</evidence>
<accession>A0AAE1T3C2</accession>
<dbReference type="Proteomes" id="UP001291623">
    <property type="component" value="Unassembled WGS sequence"/>
</dbReference>
<evidence type="ECO:0000256" key="1">
    <source>
        <dbReference type="SAM" id="SignalP"/>
    </source>
</evidence>
<dbReference type="PANTHER" id="PTHR31694:SF12">
    <property type="entry name" value="DESICCATION-LIKE PROTEIN"/>
    <property type="match status" value="1"/>
</dbReference>
<dbReference type="PANTHER" id="PTHR31694">
    <property type="entry name" value="DESICCATION-LIKE PROTEIN"/>
    <property type="match status" value="1"/>
</dbReference>
<organism evidence="2 3">
    <name type="scientific">Anisodus tanguticus</name>
    <dbReference type="NCBI Taxonomy" id="243964"/>
    <lineage>
        <taxon>Eukaryota</taxon>
        <taxon>Viridiplantae</taxon>
        <taxon>Streptophyta</taxon>
        <taxon>Embryophyta</taxon>
        <taxon>Tracheophyta</taxon>
        <taxon>Spermatophyta</taxon>
        <taxon>Magnoliopsida</taxon>
        <taxon>eudicotyledons</taxon>
        <taxon>Gunneridae</taxon>
        <taxon>Pentapetalae</taxon>
        <taxon>asterids</taxon>
        <taxon>lamiids</taxon>
        <taxon>Solanales</taxon>
        <taxon>Solanaceae</taxon>
        <taxon>Solanoideae</taxon>
        <taxon>Hyoscyameae</taxon>
        <taxon>Anisodus</taxon>
    </lineage>
</organism>
<feature type="signal peptide" evidence="1">
    <location>
        <begin position="1"/>
        <end position="22"/>
    </location>
</feature>
<reference evidence="2" key="1">
    <citation type="submission" date="2023-12" db="EMBL/GenBank/DDBJ databases">
        <title>Genome assembly of Anisodus tanguticus.</title>
        <authorList>
            <person name="Wang Y.-J."/>
        </authorList>
    </citation>
    <scope>NUCLEOTIDE SEQUENCE</scope>
    <source>
        <strain evidence="2">KB-2021</strain>
        <tissue evidence="2">Leaf</tissue>
    </source>
</reference>
<dbReference type="InterPro" id="IPR052965">
    <property type="entry name" value="Pigment-catalase-like"/>
</dbReference>
<dbReference type="EMBL" id="JAVYJV010000001">
    <property type="protein sequence ID" value="KAK4380136.1"/>
    <property type="molecule type" value="Genomic_DNA"/>
</dbReference>
<comment type="caution">
    <text evidence="2">The sequence shown here is derived from an EMBL/GenBank/DDBJ whole genome shotgun (WGS) entry which is preliminary data.</text>
</comment>
<sequence length="195" mass="21312">MKLDHFSVLSFLLLLLPSSSYATEAADEFFMNQDNVDCHAAKSDVDLLEFPLNLGYLEAEFFLWAAFGRGLDSFAPNPAAGGPPPIGARVAKLSPLIRDVIVQFGFQEVDHLSAESFGTVMNDAFRHPLEPPFNAYANDINFLLASYVVPYVELTGHVGANPKLLSPTAKKITKATSISSKNKGEIRNFSLGYLI</sequence>
<proteinExistence type="predicted"/>
<keyword evidence="3" id="KW-1185">Reference proteome</keyword>
<protein>
    <recommendedName>
        <fullName evidence="4">Desiccation-related protein PCC13-62</fullName>
    </recommendedName>
</protein>
<evidence type="ECO:0000313" key="3">
    <source>
        <dbReference type="Proteomes" id="UP001291623"/>
    </source>
</evidence>
<keyword evidence="1" id="KW-0732">Signal</keyword>